<dbReference type="Pfam" id="PF05504">
    <property type="entry name" value="Spore_GerAC"/>
    <property type="match status" value="1"/>
</dbReference>
<dbReference type="InterPro" id="IPR057336">
    <property type="entry name" value="GerAC_N"/>
</dbReference>
<keyword evidence="6" id="KW-0564">Palmitate</keyword>
<dbReference type="AlphaFoldDB" id="A0A3T0HTS9"/>
<evidence type="ECO:0000256" key="2">
    <source>
        <dbReference type="ARBA" id="ARBA00007886"/>
    </source>
</evidence>
<dbReference type="PANTHER" id="PTHR35789">
    <property type="entry name" value="SPORE GERMINATION PROTEIN B3"/>
    <property type="match status" value="1"/>
</dbReference>
<evidence type="ECO:0000313" key="11">
    <source>
        <dbReference type="Proteomes" id="UP000282892"/>
    </source>
</evidence>
<evidence type="ECO:0000256" key="7">
    <source>
        <dbReference type="ARBA" id="ARBA00023288"/>
    </source>
</evidence>
<dbReference type="NCBIfam" id="TIGR02887">
    <property type="entry name" value="spore_ger_x_C"/>
    <property type="match status" value="1"/>
</dbReference>
<keyword evidence="3" id="KW-0309">Germination</keyword>
<accession>A0A3T0HTS9</accession>
<dbReference type="EMBL" id="CP022572">
    <property type="protein sequence ID" value="AZU60503.1"/>
    <property type="molecule type" value="Genomic_DNA"/>
</dbReference>
<dbReference type="GO" id="GO:0009847">
    <property type="term" value="P:spore germination"/>
    <property type="evidence" value="ECO:0007669"/>
    <property type="project" value="InterPro"/>
</dbReference>
<dbReference type="InterPro" id="IPR046953">
    <property type="entry name" value="Spore_GerAC-like_C"/>
</dbReference>
<feature type="domain" description="Spore germination GerAC-like C-terminal" evidence="8">
    <location>
        <begin position="209"/>
        <end position="375"/>
    </location>
</feature>
<keyword evidence="4" id="KW-0732">Signal</keyword>
<evidence type="ECO:0000256" key="3">
    <source>
        <dbReference type="ARBA" id="ARBA00022544"/>
    </source>
</evidence>
<evidence type="ECO:0000256" key="6">
    <source>
        <dbReference type="ARBA" id="ARBA00023139"/>
    </source>
</evidence>
<comment type="similarity">
    <text evidence="2">Belongs to the GerABKC lipoprotein family.</text>
</comment>
<evidence type="ECO:0000313" key="10">
    <source>
        <dbReference type="EMBL" id="AZU60503.1"/>
    </source>
</evidence>
<dbReference type="InterPro" id="IPR038501">
    <property type="entry name" value="Spore_GerAC_C_sf"/>
</dbReference>
<reference evidence="10 11" key="1">
    <citation type="submission" date="2017-07" db="EMBL/GenBank/DDBJ databases">
        <title>The complete genome sequence of Bacillus mesonae strain H20-5, an efficient strain improving plant abiotic stress resistance.</title>
        <authorList>
            <person name="Kim S.Y."/>
            <person name="Song H."/>
            <person name="Sang M.K."/>
            <person name="Weon H.-Y."/>
            <person name="Song J."/>
        </authorList>
    </citation>
    <scope>NUCLEOTIDE SEQUENCE [LARGE SCALE GENOMIC DNA]</scope>
    <source>
        <strain evidence="10 11">H20-5</strain>
    </source>
</reference>
<name>A0A3T0HTS9_9BACI</name>
<evidence type="ECO:0008006" key="12">
    <source>
        <dbReference type="Google" id="ProtNLM"/>
    </source>
</evidence>
<dbReference type="Gene3D" id="3.30.300.210">
    <property type="entry name" value="Nutrient germinant receptor protein C, domain 3"/>
    <property type="match status" value="1"/>
</dbReference>
<dbReference type="Pfam" id="PF25198">
    <property type="entry name" value="Spore_GerAC_N"/>
    <property type="match status" value="1"/>
</dbReference>
<dbReference type="PROSITE" id="PS51257">
    <property type="entry name" value="PROKAR_LIPOPROTEIN"/>
    <property type="match status" value="1"/>
</dbReference>
<dbReference type="STRING" id="1193713.GCA_001636315_03327"/>
<organism evidence="10 11">
    <name type="scientific">Neobacillus mesonae</name>
    <dbReference type="NCBI Taxonomy" id="1193713"/>
    <lineage>
        <taxon>Bacteria</taxon>
        <taxon>Bacillati</taxon>
        <taxon>Bacillota</taxon>
        <taxon>Bacilli</taxon>
        <taxon>Bacillales</taxon>
        <taxon>Bacillaceae</taxon>
        <taxon>Neobacillus</taxon>
    </lineage>
</organism>
<evidence type="ECO:0000256" key="4">
    <source>
        <dbReference type="ARBA" id="ARBA00022729"/>
    </source>
</evidence>
<dbReference type="KEGG" id="nmk:CHR53_04045"/>
<dbReference type="RefSeq" id="WP_127485137.1">
    <property type="nucleotide sequence ID" value="NZ_CP022572.1"/>
</dbReference>
<keyword evidence="5" id="KW-0472">Membrane</keyword>
<dbReference type="PANTHER" id="PTHR35789:SF1">
    <property type="entry name" value="SPORE GERMINATION PROTEIN B3"/>
    <property type="match status" value="1"/>
</dbReference>
<proteinExistence type="inferred from homology"/>
<comment type="subcellular location">
    <subcellularLocation>
        <location evidence="1">Membrane</location>
        <topology evidence="1">Lipid-anchor</topology>
    </subcellularLocation>
</comment>
<protein>
    <recommendedName>
        <fullName evidence="12">Ger(X)C family spore germination protein</fullName>
    </recommendedName>
</protein>
<evidence type="ECO:0000256" key="5">
    <source>
        <dbReference type="ARBA" id="ARBA00023136"/>
    </source>
</evidence>
<dbReference type="GO" id="GO:0016020">
    <property type="term" value="C:membrane"/>
    <property type="evidence" value="ECO:0007669"/>
    <property type="project" value="UniProtKB-SubCell"/>
</dbReference>
<dbReference type="InterPro" id="IPR008844">
    <property type="entry name" value="Spore_GerAC-like"/>
</dbReference>
<dbReference type="OrthoDB" id="2370124at2"/>
<evidence type="ECO:0000259" key="8">
    <source>
        <dbReference type="Pfam" id="PF05504"/>
    </source>
</evidence>
<evidence type="ECO:0000259" key="9">
    <source>
        <dbReference type="Pfam" id="PF25198"/>
    </source>
</evidence>
<gene>
    <name evidence="10" type="ORF">CHR53_04045</name>
</gene>
<keyword evidence="7" id="KW-0449">Lipoprotein</keyword>
<feature type="domain" description="Spore germination protein N-terminal" evidence="9">
    <location>
        <begin position="23"/>
        <end position="198"/>
    </location>
</feature>
<keyword evidence="11" id="KW-1185">Reference proteome</keyword>
<sequence length="378" mass="42623">MRKTIKMLIVCSVIPFFLTGCWDQRLLKEQKLISLIGYDMNSGGEIIASTAYPIRKGGVTTGSKSPPSSQSTILTTHGKTAQDSLLHADLKISERIDISKAQVILFGEKIAKVGLYQVIDHIYRNPKGALGAKVAIIEGSTVNAVNLKQEEADIIGRYYGEFLKSGVATGFFTDYNIQSVCPLLLKHTKDPLLPLLRIQPTQNRAVTVGMAMFNNEKMTGKLNIDESKMFTLLDGYKKQKVSFLVRTKKHYKNMQKNYVVIEVLGTKPKTKLNVENKSITVDLSLKLHYRIIEYPKNHLTTPMLLDELNKAIKENLTQLAQQTITKMQEANCDGFGIEEQIKVYHHKLWEQKYKNTALKNIPIKPHLQFELTNSGIID</sequence>
<dbReference type="Proteomes" id="UP000282892">
    <property type="component" value="Chromosome"/>
</dbReference>
<evidence type="ECO:0000256" key="1">
    <source>
        <dbReference type="ARBA" id="ARBA00004635"/>
    </source>
</evidence>